<name>A0A8K0DPI0_9ROSA</name>
<keyword evidence="1" id="KW-0472">Membrane</keyword>
<accession>A0A8K0DPI0</accession>
<reference evidence="2" key="1">
    <citation type="submission" date="2020-03" db="EMBL/GenBank/DDBJ databases">
        <title>A high-quality chromosome-level genome assembly of a woody plant with both climbing and erect habits, Rhamnella rubrinervis.</title>
        <authorList>
            <person name="Lu Z."/>
            <person name="Yang Y."/>
            <person name="Zhu X."/>
            <person name="Sun Y."/>
        </authorList>
    </citation>
    <scope>NUCLEOTIDE SEQUENCE</scope>
    <source>
        <strain evidence="2">BYM</strain>
        <tissue evidence="2">Leaf</tissue>
    </source>
</reference>
<feature type="transmembrane region" description="Helical" evidence="1">
    <location>
        <begin position="53"/>
        <end position="71"/>
    </location>
</feature>
<feature type="transmembrane region" description="Helical" evidence="1">
    <location>
        <begin position="229"/>
        <end position="253"/>
    </location>
</feature>
<dbReference type="OrthoDB" id="539709at2759"/>
<evidence type="ECO:0000256" key="1">
    <source>
        <dbReference type="SAM" id="Phobius"/>
    </source>
</evidence>
<feature type="transmembrane region" description="Helical" evidence="1">
    <location>
        <begin position="20"/>
        <end position="41"/>
    </location>
</feature>
<dbReference type="AlphaFoldDB" id="A0A8K0DPI0"/>
<sequence length="319" mass="36140">MTHISSTPFLDTAFDLTTLSFITVLLVLCILSLCFIFHLRFKSRYSHHLQRFNSLWTVRFLLVLFITLWSLNELLRLTVVREGYFYNLSTNLSRSKQETLCKAHVVLSLGFFEPAFLVTLLFLVDVSIKKDTPSSLWAIGYVLSMCLPILCLQVLFVFSKTDLLFWPHYFRRSYVVLSNSLSKDTVLCAYPLLSTIVFGAFGLGYSFWFILSCWKVVSMVINNALRVRIYGLAFTVMISVPAQIVFLALSVVWKPEEPVYCVVALLVFLSSFACAVVGQGILVIRPIADSLAAGKDFRRCNNRGTSRRLGDRGSLSENA</sequence>
<evidence type="ECO:0000313" key="2">
    <source>
        <dbReference type="EMBL" id="KAF3432758.1"/>
    </source>
</evidence>
<feature type="transmembrane region" description="Helical" evidence="1">
    <location>
        <begin position="259"/>
        <end position="284"/>
    </location>
</feature>
<organism evidence="2 3">
    <name type="scientific">Rhamnella rubrinervis</name>
    <dbReference type="NCBI Taxonomy" id="2594499"/>
    <lineage>
        <taxon>Eukaryota</taxon>
        <taxon>Viridiplantae</taxon>
        <taxon>Streptophyta</taxon>
        <taxon>Embryophyta</taxon>
        <taxon>Tracheophyta</taxon>
        <taxon>Spermatophyta</taxon>
        <taxon>Magnoliopsida</taxon>
        <taxon>eudicotyledons</taxon>
        <taxon>Gunneridae</taxon>
        <taxon>Pentapetalae</taxon>
        <taxon>rosids</taxon>
        <taxon>fabids</taxon>
        <taxon>Rosales</taxon>
        <taxon>Rhamnaceae</taxon>
        <taxon>rhamnoid group</taxon>
        <taxon>Rhamneae</taxon>
        <taxon>Rhamnella</taxon>
    </lineage>
</organism>
<feature type="transmembrane region" description="Helical" evidence="1">
    <location>
        <begin position="136"/>
        <end position="158"/>
    </location>
</feature>
<feature type="transmembrane region" description="Helical" evidence="1">
    <location>
        <begin position="103"/>
        <end position="124"/>
    </location>
</feature>
<dbReference type="PANTHER" id="PTHR34116:SF9">
    <property type="entry name" value="OS08G0346600 PROTEIN"/>
    <property type="match status" value="1"/>
</dbReference>
<keyword evidence="1" id="KW-1133">Transmembrane helix</keyword>
<feature type="transmembrane region" description="Helical" evidence="1">
    <location>
        <begin position="189"/>
        <end position="217"/>
    </location>
</feature>
<gene>
    <name evidence="2" type="ORF">FNV43_RR23860</name>
</gene>
<comment type="caution">
    <text evidence="2">The sequence shown here is derived from an EMBL/GenBank/DDBJ whole genome shotgun (WGS) entry which is preliminary data.</text>
</comment>
<keyword evidence="3" id="KW-1185">Reference proteome</keyword>
<proteinExistence type="predicted"/>
<dbReference type="PANTHER" id="PTHR34116">
    <property type="entry name" value="PLASMINOGEN ACTIVATOR INHIBITOR"/>
    <property type="match status" value="1"/>
</dbReference>
<dbReference type="EMBL" id="VOIH02000011">
    <property type="protein sequence ID" value="KAF3432758.1"/>
    <property type="molecule type" value="Genomic_DNA"/>
</dbReference>
<evidence type="ECO:0000313" key="3">
    <source>
        <dbReference type="Proteomes" id="UP000796880"/>
    </source>
</evidence>
<dbReference type="Proteomes" id="UP000796880">
    <property type="component" value="Unassembled WGS sequence"/>
</dbReference>
<keyword evidence="1" id="KW-0812">Transmembrane</keyword>
<protein>
    <submittedName>
        <fullName evidence="2">Uncharacterized protein</fullName>
    </submittedName>
</protein>